<dbReference type="InterPro" id="IPR051396">
    <property type="entry name" value="Bact_Antivir_Def_Nuclease"/>
</dbReference>
<dbReference type="GO" id="GO:0005524">
    <property type="term" value="F:ATP binding"/>
    <property type="evidence" value="ECO:0007669"/>
    <property type="project" value="InterPro"/>
</dbReference>
<sequence>MKLDQFEYIYNRGEPNEWRIDGCQLGNINLIVGKNATGKSRIVRVIYLLSELLCDGGKLGNRPRKYEWHLLFDKDSEHQTGYFLTIKNGYITQEKLEIGKKIFLQRDKTGEGTIYAKELNKDIRFQTPTTELAVVKRRDTIQHPFLESIYQWASSLRFYEFGTQLGKDTIARIPKKTKLDRSNIDLKNYESVITVFMLGKREIGKKFIDKIIEDMKKINYYIETIGTQIPSSIDFVELDNQDTLSHFLCIKEKGLRAITEQSEMSQGMFRVLSLLIQINYSLLSSKPSCILIDDIGEGLDFQRSSAIIKLLIEKAKTGLVQLIMTTNDENIMNGVPLEYWSVIERQPGVAKLHNYANSPEQFEQFKHIGLNNFDFFASEYYLQEPNSEEVID</sequence>
<evidence type="ECO:0000259" key="1">
    <source>
        <dbReference type="Pfam" id="PF13304"/>
    </source>
</evidence>
<dbReference type="Proteomes" id="UP000438345">
    <property type="component" value="Chromosome"/>
</dbReference>
<accession>A0A857D2F0</accession>
<protein>
    <submittedName>
        <fullName evidence="2">AAA family ATPase</fullName>
    </submittedName>
</protein>
<feature type="domain" description="ATPase AAA-type core" evidence="1">
    <location>
        <begin position="28"/>
        <end position="331"/>
    </location>
</feature>
<dbReference type="GO" id="GO:0016887">
    <property type="term" value="F:ATP hydrolysis activity"/>
    <property type="evidence" value="ECO:0007669"/>
    <property type="project" value="InterPro"/>
</dbReference>
<organism evidence="2 3">
    <name type="scientific">Microcystis aeruginosa FD4</name>
    <dbReference type="NCBI Taxonomy" id="2686288"/>
    <lineage>
        <taxon>Bacteria</taxon>
        <taxon>Bacillati</taxon>
        <taxon>Cyanobacteriota</taxon>
        <taxon>Cyanophyceae</taxon>
        <taxon>Oscillatoriophycideae</taxon>
        <taxon>Chroococcales</taxon>
        <taxon>Microcystaceae</taxon>
        <taxon>Microcystis</taxon>
    </lineage>
</organism>
<dbReference type="SUPFAM" id="SSF52540">
    <property type="entry name" value="P-loop containing nucleoside triphosphate hydrolases"/>
    <property type="match status" value="1"/>
</dbReference>
<dbReference type="EMBL" id="CP046973">
    <property type="protein sequence ID" value="QGZ89340.1"/>
    <property type="molecule type" value="Genomic_DNA"/>
</dbReference>
<dbReference type="InterPro" id="IPR003959">
    <property type="entry name" value="ATPase_AAA_core"/>
</dbReference>
<dbReference type="Gene3D" id="3.40.50.300">
    <property type="entry name" value="P-loop containing nucleotide triphosphate hydrolases"/>
    <property type="match status" value="1"/>
</dbReference>
<reference evidence="2 3" key="1">
    <citation type="submission" date="2019-12" db="EMBL/GenBank/DDBJ databases">
        <title>Complete genome sequence of Microcystis aeruginosa strain FD4.</title>
        <authorList>
            <person name="Urakawa H."/>
        </authorList>
    </citation>
    <scope>NUCLEOTIDE SEQUENCE [LARGE SCALE GENOMIC DNA]</scope>
    <source>
        <strain evidence="2 3">FD4</strain>
    </source>
</reference>
<dbReference type="PANTHER" id="PTHR43581">
    <property type="entry name" value="ATP/GTP PHOSPHATASE"/>
    <property type="match status" value="1"/>
</dbReference>
<dbReference type="RefSeq" id="WP_158199394.1">
    <property type="nucleotide sequence ID" value="NZ_CP046973.1"/>
</dbReference>
<dbReference type="Pfam" id="PF13304">
    <property type="entry name" value="AAA_21"/>
    <property type="match status" value="1"/>
</dbReference>
<proteinExistence type="predicted"/>
<dbReference type="InterPro" id="IPR027417">
    <property type="entry name" value="P-loop_NTPase"/>
</dbReference>
<evidence type="ECO:0000313" key="3">
    <source>
        <dbReference type="Proteomes" id="UP000438345"/>
    </source>
</evidence>
<evidence type="ECO:0000313" key="2">
    <source>
        <dbReference type="EMBL" id="QGZ89340.1"/>
    </source>
</evidence>
<dbReference type="PANTHER" id="PTHR43581:SF4">
    <property type="entry name" value="ATP_GTP PHOSPHATASE"/>
    <property type="match status" value="1"/>
</dbReference>
<dbReference type="AlphaFoldDB" id="A0A857D2F0"/>
<gene>
    <name evidence="2" type="ORF">GQR42_06910</name>
</gene>
<name>A0A857D2F0_MICAE</name>